<dbReference type="InterPro" id="IPR012337">
    <property type="entry name" value="RNaseH-like_sf"/>
</dbReference>
<keyword evidence="3" id="KW-0808">Transferase</keyword>
<accession>A0A0F9QAZ3</accession>
<evidence type="ECO:0000256" key="5">
    <source>
        <dbReference type="ARBA" id="ARBA00022705"/>
    </source>
</evidence>
<dbReference type="SUPFAM" id="SSF56672">
    <property type="entry name" value="DNA/RNA polymerases"/>
    <property type="match status" value="1"/>
</dbReference>
<sequence>MSKRAHELKATVGNRRPRRIMFFDTETNQERKGNGETHHTLRVGIAQFCTLDDSQGLDVRSSLIFHTPSEFVAYLEGVCKKKSTTYLVAHNLVFDLSVCGIFKELAILGWELTSWYSKGMVSIFRWKDGERRLIGLDNGNFFQGKLEKWGALLGYPKLPISFEHTTDEDLTTYCQRDVEIMVRLWQLWLSFLDDHNCGSFKPTVASTAFNTWRHRFLTEKVHIHNEGKATDLERASFRGGRTECLWVGNRQDGPFYYLDVNNMYGWILSTCSFPAGLYSWSDTISLYKLAYKLERFACIARVTVEIDEPYFPLIIDTHTTYPTGTFMTTLTTPELKLCIDRGWLQAVHECTWYREAQIFGDYVDEFSDLRSKYERENNPGFAKICKLLVNGLYGKFGQRGLHQEIIGECEPSEVRREKVLDYETGKVWDQVWLAGRIWREWQEGESYHSFPAIAAHVTAYARLRLFDLVRRVAPGHVFYMDTDSLIVDAVGYQDLASEIKPGVLGALKVELESPFLEIHAPKDYAMLDRVKLKGIKATAVEIEPGVYKQTHWLKLAGLIRAGVTEGYITKEIVKHQSRIIHSGLVLPTGWVQSPHLQSQVP</sequence>
<dbReference type="SUPFAM" id="SSF53098">
    <property type="entry name" value="Ribonuclease H-like"/>
    <property type="match status" value="1"/>
</dbReference>
<dbReference type="GO" id="GO:0003677">
    <property type="term" value="F:DNA binding"/>
    <property type="evidence" value="ECO:0007669"/>
    <property type="project" value="UniProtKB-KW"/>
</dbReference>
<feature type="domain" description="DNA-directed DNA polymerase family B mitochondria/virus" evidence="9">
    <location>
        <begin position="167"/>
        <end position="405"/>
    </location>
</feature>
<evidence type="ECO:0000256" key="3">
    <source>
        <dbReference type="ARBA" id="ARBA00022679"/>
    </source>
</evidence>
<comment type="caution">
    <text evidence="10">The sequence shown here is derived from an EMBL/GenBank/DDBJ whole genome shotgun (WGS) entry which is preliminary data.</text>
</comment>
<dbReference type="GO" id="GO:0006260">
    <property type="term" value="P:DNA replication"/>
    <property type="evidence" value="ECO:0007669"/>
    <property type="project" value="UniProtKB-KW"/>
</dbReference>
<dbReference type="InterPro" id="IPR004868">
    <property type="entry name" value="DNA-dir_DNA_pol_B_mt/vir"/>
</dbReference>
<evidence type="ECO:0000256" key="6">
    <source>
        <dbReference type="ARBA" id="ARBA00022932"/>
    </source>
</evidence>
<evidence type="ECO:0000256" key="2">
    <source>
        <dbReference type="ARBA" id="ARBA00012417"/>
    </source>
</evidence>
<name>A0A0F9QAZ3_9ZZZZ</name>
<evidence type="ECO:0000256" key="7">
    <source>
        <dbReference type="ARBA" id="ARBA00023125"/>
    </source>
</evidence>
<dbReference type="InterPro" id="IPR043502">
    <property type="entry name" value="DNA/RNA_pol_sf"/>
</dbReference>
<dbReference type="InterPro" id="IPR023211">
    <property type="entry name" value="DNA_pol_palm_dom_sf"/>
</dbReference>
<evidence type="ECO:0000256" key="1">
    <source>
        <dbReference type="ARBA" id="ARBA00005755"/>
    </source>
</evidence>
<keyword evidence="4" id="KW-0548">Nucleotidyltransferase</keyword>
<dbReference type="AlphaFoldDB" id="A0A0F9QAZ3"/>
<proteinExistence type="inferred from homology"/>
<organism evidence="10">
    <name type="scientific">marine sediment metagenome</name>
    <dbReference type="NCBI Taxonomy" id="412755"/>
    <lineage>
        <taxon>unclassified sequences</taxon>
        <taxon>metagenomes</taxon>
        <taxon>ecological metagenomes</taxon>
    </lineage>
</organism>
<dbReference type="Gene3D" id="3.90.1600.10">
    <property type="entry name" value="Palm domain of DNA polymerase"/>
    <property type="match status" value="1"/>
</dbReference>
<dbReference type="Gene3D" id="1.10.287.690">
    <property type="entry name" value="Helix hairpin bin"/>
    <property type="match status" value="1"/>
</dbReference>
<dbReference type="GO" id="GO:0003887">
    <property type="term" value="F:DNA-directed DNA polymerase activity"/>
    <property type="evidence" value="ECO:0007669"/>
    <property type="project" value="UniProtKB-KW"/>
</dbReference>
<gene>
    <name evidence="10" type="ORF">LCGC14_1116680</name>
</gene>
<keyword evidence="7" id="KW-0238">DNA-binding</keyword>
<evidence type="ECO:0000259" key="9">
    <source>
        <dbReference type="Pfam" id="PF03175"/>
    </source>
</evidence>
<keyword evidence="5" id="KW-0235">DNA replication</keyword>
<dbReference type="GO" id="GO:0000166">
    <property type="term" value="F:nucleotide binding"/>
    <property type="evidence" value="ECO:0007669"/>
    <property type="project" value="InterPro"/>
</dbReference>
<evidence type="ECO:0000313" key="10">
    <source>
        <dbReference type="EMBL" id="KKN02538.1"/>
    </source>
</evidence>
<keyword evidence="6" id="KW-0239">DNA-directed DNA polymerase</keyword>
<protein>
    <recommendedName>
        <fullName evidence="2">DNA-directed DNA polymerase</fullName>
        <ecNumber evidence="2">2.7.7.7</ecNumber>
    </recommendedName>
</protein>
<reference evidence="10" key="1">
    <citation type="journal article" date="2015" name="Nature">
        <title>Complex archaea that bridge the gap between prokaryotes and eukaryotes.</title>
        <authorList>
            <person name="Spang A."/>
            <person name="Saw J.H."/>
            <person name="Jorgensen S.L."/>
            <person name="Zaremba-Niedzwiedzka K."/>
            <person name="Martijn J."/>
            <person name="Lind A.E."/>
            <person name="van Eijk R."/>
            <person name="Schleper C."/>
            <person name="Guy L."/>
            <person name="Ettema T.J."/>
        </authorList>
    </citation>
    <scope>NUCLEOTIDE SEQUENCE</scope>
</reference>
<evidence type="ECO:0000256" key="4">
    <source>
        <dbReference type="ARBA" id="ARBA00022695"/>
    </source>
</evidence>
<comment type="catalytic activity">
    <reaction evidence="8">
        <text>DNA(n) + a 2'-deoxyribonucleoside 5'-triphosphate = DNA(n+1) + diphosphate</text>
        <dbReference type="Rhea" id="RHEA:22508"/>
        <dbReference type="Rhea" id="RHEA-COMP:17339"/>
        <dbReference type="Rhea" id="RHEA-COMP:17340"/>
        <dbReference type="ChEBI" id="CHEBI:33019"/>
        <dbReference type="ChEBI" id="CHEBI:61560"/>
        <dbReference type="ChEBI" id="CHEBI:173112"/>
        <dbReference type="EC" id="2.7.7.7"/>
    </reaction>
</comment>
<dbReference type="EMBL" id="LAZR01005138">
    <property type="protein sequence ID" value="KKN02538.1"/>
    <property type="molecule type" value="Genomic_DNA"/>
</dbReference>
<evidence type="ECO:0000256" key="8">
    <source>
        <dbReference type="ARBA" id="ARBA00049244"/>
    </source>
</evidence>
<dbReference type="Pfam" id="PF03175">
    <property type="entry name" value="DNA_pol_B_2"/>
    <property type="match status" value="1"/>
</dbReference>
<comment type="similarity">
    <text evidence="1">Belongs to the DNA polymerase type-B family.</text>
</comment>
<dbReference type="EC" id="2.7.7.7" evidence="2"/>